<dbReference type="EMBL" id="UINC01011484">
    <property type="protein sequence ID" value="SVA50671.1"/>
    <property type="molecule type" value="Genomic_DNA"/>
</dbReference>
<dbReference type="PANTHER" id="PTHR30024">
    <property type="entry name" value="ALIPHATIC SULFONATES-BINDING PROTEIN-RELATED"/>
    <property type="match status" value="1"/>
</dbReference>
<reference evidence="3" key="1">
    <citation type="submission" date="2018-05" db="EMBL/GenBank/DDBJ databases">
        <authorList>
            <person name="Lanie J.A."/>
            <person name="Ng W.-L."/>
            <person name="Kazmierczak K.M."/>
            <person name="Andrzejewski T.M."/>
            <person name="Davidsen T.M."/>
            <person name="Wayne K.J."/>
            <person name="Tettelin H."/>
            <person name="Glass J.I."/>
            <person name="Rusch D."/>
            <person name="Podicherti R."/>
            <person name="Tsui H.-C.T."/>
            <person name="Winkler M.E."/>
        </authorList>
    </citation>
    <scope>NUCLEOTIDE SEQUENCE</scope>
</reference>
<dbReference type="Gene3D" id="3.40.190.10">
    <property type="entry name" value="Periplasmic binding protein-like II"/>
    <property type="match status" value="2"/>
</dbReference>
<feature type="region of interest" description="Disordered" evidence="1">
    <location>
        <begin position="1"/>
        <end position="38"/>
    </location>
</feature>
<organism evidence="3">
    <name type="scientific">marine metagenome</name>
    <dbReference type="NCBI Taxonomy" id="408172"/>
    <lineage>
        <taxon>unclassified sequences</taxon>
        <taxon>metagenomes</taxon>
        <taxon>ecological metagenomes</taxon>
    </lineage>
</organism>
<proteinExistence type="predicted"/>
<feature type="domain" description="SsuA/THI5-like" evidence="2">
    <location>
        <begin position="82"/>
        <end position="233"/>
    </location>
</feature>
<gene>
    <name evidence="3" type="ORF">METZ01_LOCUS103525</name>
</gene>
<protein>
    <recommendedName>
        <fullName evidence="2">SsuA/THI5-like domain-containing protein</fullName>
    </recommendedName>
</protein>
<accession>A0A381WEC5</accession>
<evidence type="ECO:0000259" key="2">
    <source>
        <dbReference type="Pfam" id="PF09084"/>
    </source>
</evidence>
<sequence>MGCCDATNPGLVGPVRDHERNLSPRGAPSRPNPGNTWDRRTALKSLVGVAGVMAVSSCAAKPTDGTVAVRLAFCGQLLCVVPYEMARAGGHFAAQGLNAELVYTRGGSAAMQALVGGAVDYAGTSFDVALQAAANGAAVRRVASTGRLPLFALAVSPQQAGTIGAIRELENYTVGISGLGNADHALLLFLLDQAGVNADQVRFAAIGTNLFDALRIGQIDAAMLQEPALSLITEAGGQTLVNFMNLSEARTYLGGAYEFMGVSVRSNERDRRLPEIRRLAAALEGGLNDARLLPPPDIVSALPRALIAGGDVTQLEQIIERHRLSLYPEHVRIDVAASERVVAAQEVAGILEPGQIALDTLLDVDALSE</sequence>
<dbReference type="InterPro" id="IPR015168">
    <property type="entry name" value="SsuA/THI5"/>
</dbReference>
<dbReference type="Pfam" id="PF09084">
    <property type="entry name" value="NMT1"/>
    <property type="match status" value="1"/>
</dbReference>
<evidence type="ECO:0000313" key="3">
    <source>
        <dbReference type="EMBL" id="SVA50671.1"/>
    </source>
</evidence>
<dbReference type="SUPFAM" id="SSF53850">
    <property type="entry name" value="Periplasmic binding protein-like II"/>
    <property type="match status" value="1"/>
</dbReference>
<name>A0A381WEC5_9ZZZZ</name>
<evidence type="ECO:0000256" key="1">
    <source>
        <dbReference type="SAM" id="MobiDB-lite"/>
    </source>
</evidence>
<dbReference type="AlphaFoldDB" id="A0A381WEC5"/>